<organism evidence="1 2">
    <name type="scientific">Daphnia pulex</name>
    <name type="common">Water flea</name>
    <dbReference type="NCBI Taxonomy" id="6669"/>
    <lineage>
        <taxon>Eukaryota</taxon>
        <taxon>Metazoa</taxon>
        <taxon>Ecdysozoa</taxon>
        <taxon>Arthropoda</taxon>
        <taxon>Crustacea</taxon>
        <taxon>Branchiopoda</taxon>
        <taxon>Diplostraca</taxon>
        <taxon>Cladocera</taxon>
        <taxon>Anomopoda</taxon>
        <taxon>Daphniidae</taxon>
        <taxon>Daphnia</taxon>
    </lineage>
</organism>
<dbReference type="OrthoDB" id="6345370at2759"/>
<name>E9FZX3_DAPPU</name>
<accession>E9FZX3</accession>
<reference evidence="1 2" key="1">
    <citation type="journal article" date="2011" name="Science">
        <title>The ecoresponsive genome of Daphnia pulex.</title>
        <authorList>
            <person name="Colbourne J.K."/>
            <person name="Pfrender M.E."/>
            <person name="Gilbert D."/>
            <person name="Thomas W.K."/>
            <person name="Tucker A."/>
            <person name="Oakley T.H."/>
            <person name="Tokishita S."/>
            <person name="Aerts A."/>
            <person name="Arnold G.J."/>
            <person name="Basu M.K."/>
            <person name="Bauer D.J."/>
            <person name="Caceres C.E."/>
            <person name="Carmel L."/>
            <person name="Casola C."/>
            <person name="Choi J.H."/>
            <person name="Detter J.C."/>
            <person name="Dong Q."/>
            <person name="Dusheyko S."/>
            <person name="Eads B.D."/>
            <person name="Frohlich T."/>
            <person name="Geiler-Samerotte K.A."/>
            <person name="Gerlach D."/>
            <person name="Hatcher P."/>
            <person name="Jogdeo S."/>
            <person name="Krijgsveld J."/>
            <person name="Kriventseva E.V."/>
            <person name="Kultz D."/>
            <person name="Laforsch C."/>
            <person name="Lindquist E."/>
            <person name="Lopez J."/>
            <person name="Manak J.R."/>
            <person name="Muller J."/>
            <person name="Pangilinan J."/>
            <person name="Patwardhan R.P."/>
            <person name="Pitluck S."/>
            <person name="Pritham E.J."/>
            <person name="Rechtsteiner A."/>
            <person name="Rho M."/>
            <person name="Rogozin I.B."/>
            <person name="Sakarya O."/>
            <person name="Salamov A."/>
            <person name="Schaack S."/>
            <person name="Shapiro H."/>
            <person name="Shiga Y."/>
            <person name="Skalitzky C."/>
            <person name="Smith Z."/>
            <person name="Souvorov A."/>
            <person name="Sung W."/>
            <person name="Tang Z."/>
            <person name="Tsuchiya D."/>
            <person name="Tu H."/>
            <person name="Vos H."/>
            <person name="Wang M."/>
            <person name="Wolf Y.I."/>
            <person name="Yamagata H."/>
            <person name="Yamada T."/>
            <person name="Ye Y."/>
            <person name="Shaw J.R."/>
            <person name="Andrews J."/>
            <person name="Crease T.J."/>
            <person name="Tang H."/>
            <person name="Lucas S.M."/>
            <person name="Robertson H.M."/>
            <person name="Bork P."/>
            <person name="Koonin E.V."/>
            <person name="Zdobnov E.M."/>
            <person name="Grigoriev I.V."/>
            <person name="Lynch M."/>
            <person name="Boore J.L."/>
        </authorList>
    </citation>
    <scope>NUCLEOTIDE SEQUENCE [LARGE SCALE GENOMIC DNA]</scope>
</reference>
<dbReference type="KEGG" id="dpx:DAPPUDRAFT_236082"/>
<dbReference type="InParanoid" id="E9FZX3"/>
<dbReference type="OMA" id="FTHIMQM"/>
<proteinExistence type="predicted"/>
<dbReference type="EMBL" id="GL732528">
    <property type="protein sequence ID" value="EFX87184.1"/>
    <property type="molecule type" value="Genomic_DNA"/>
</dbReference>
<dbReference type="Gene3D" id="2.60.120.200">
    <property type="match status" value="1"/>
</dbReference>
<dbReference type="InterPro" id="IPR025975">
    <property type="entry name" value="Polysacc_lyase"/>
</dbReference>
<keyword evidence="2" id="KW-1185">Reference proteome</keyword>
<dbReference type="AlphaFoldDB" id="E9FZX3"/>
<evidence type="ECO:0000313" key="1">
    <source>
        <dbReference type="EMBL" id="EFX87184.1"/>
    </source>
</evidence>
<dbReference type="Proteomes" id="UP000000305">
    <property type="component" value="Unassembled WGS sequence"/>
</dbReference>
<protein>
    <submittedName>
        <fullName evidence="1">Uncharacterized protein</fullName>
    </submittedName>
</protein>
<gene>
    <name evidence="1" type="ORF">DAPPUDRAFT_236082</name>
</gene>
<evidence type="ECO:0000313" key="2">
    <source>
        <dbReference type="Proteomes" id="UP000000305"/>
    </source>
</evidence>
<dbReference type="Pfam" id="PF14099">
    <property type="entry name" value="Polysacc_lyase"/>
    <property type="match status" value="1"/>
</dbReference>
<dbReference type="HOGENOM" id="CLU_967271_0_0_1"/>
<sequence length="242" mass="28220">MKSCPANINQNVNQTVKMIDASLQKDAVEFPTTNKDKIHLKCVKDSLMGNVVNFTIYRDGDNDYTGKGDRQRMEMKGKEDGKKGTSFIFAWWFKLDPKMKNTNNDFFHIFQIKTGGSGSLSKFPLATLSLSEKDKFNLHPNYLNRYGDKAYELLDLQAAKGKWIQVFVEAVFKKKSEGGYIRVMLKDEKGKDLIKERKVDHEMWWNGANFRPKWGLYRQKAPKVYQPADWQLFQNVQIWKKK</sequence>